<dbReference type="SUPFAM" id="SSF56281">
    <property type="entry name" value="Metallo-hydrolase/oxidoreductase"/>
    <property type="match status" value="1"/>
</dbReference>
<dbReference type="Gene3D" id="3.60.15.10">
    <property type="entry name" value="Ribonuclease Z/Hydroxyacylglutathione hydrolase-like"/>
    <property type="match status" value="1"/>
</dbReference>
<dbReference type="SMART" id="SM00849">
    <property type="entry name" value="Lactamase_B"/>
    <property type="match status" value="1"/>
</dbReference>
<name>M7T6G1_EUTLA</name>
<feature type="domain" description="Metallo-beta-lactamase" evidence="5">
    <location>
        <begin position="49"/>
        <end position="256"/>
    </location>
</feature>
<comment type="similarity">
    <text evidence="1">Belongs to the metallo-beta-lactamase superfamily.</text>
</comment>
<gene>
    <name evidence="6" type="ORF">UCREL1_7613</name>
</gene>
<dbReference type="HOGENOM" id="CLU_030571_1_0_1"/>
<evidence type="ECO:0000313" key="6">
    <source>
        <dbReference type="EMBL" id="EMR65411.1"/>
    </source>
</evidence>
<sequence length="368" mass="41497">MARVDIPDGDAISKVTIIDNGARVKGPMGFFMEPSLLDHLQEEEDFGAPAYVFLVEHEPSGRRILFDLGIRKHWEEYSPAVRAYHTSFRTEGGEEIFDFLRDRGIDLSTIEAIVWSHHHLDHVGNSTGFPSTTDLIVGPGFKETMIPGYPKNPESLILESDYEGRNLRQVNFEEESNGLEIGGYRALDYFGDGSFYLLETPGHTIDHLAGLARTSASPSKFIFMGGDIGHHASQWRPNEHLPLPNELRPSPLVPGSKFNMRINVCPGELFIEHAHPQHSSTTPFTSIRAGHPHDVDKARQSLKTMEPFDADENVLVVTAHDYSLLPILRYWPEEANGWHRAGWKELGQWEFLKDFAKTVEEKATAKME</sequence>
<dbReference type="eggNOG" id="ENOG502S1A6">
    <property type="taxonomic scope" value="Eukaryota"/>
</dbReference>
<organism evidence="6 7">
    <name type="scientific">Eutypa lata (strain UCR-EL1)</name>
    <name type="common">Grapevine dieback disease fungus</name>
    <name type="synonym">Eutypa armeniacae</name>
    <dbReference type="NCBI Taxonomy" id="1287681"/>
    <lineage>
        <taxon>Eukaryota</taxon>
        <taxon>Fungi</taxon>
        <taxon>Dikarya</taxon>
        <taxon>Ascomycota</taxon>
        <taxon>Pezizomycotina</taxon>
        <taxon>Sordariomycetes</taxon>
        <taxon>Xylariomycetidae</taxon>
        <taxon>Xylariales</taxon>
        <taxon>Diatrypaceae</taxon>
        <taxon>Eutypa</taxon>
    </lineage>
</organism>
<dbReference type="InterPro" id="IPR036866">
    <property type="entry name" value="RibonucZ/Hydroxyglut_hydro"/>
</dbReference>
<reference evidence="7" key="1">
    <citation type="journal article" date="2013" name="Genome Announc.">
        <title>Draft genome sequence of the grapevine dieback fungus Eutypa lata UCR-EL1.</title>
        <authorList>
            <person name="Blanco-Ulate B."/>
            <person name="Rolshausen P.E."/>
            <person name="Cantu D."/>
        </authorList>
    </citation>
    <scope>NUCLEOTIDE SEQUENCE [LARGE SCALE GENOMIC DNA]</scope>
    <source>
        <strain evidence="7">UCR-EL1</strain>
    </source>
</reference>
<evidence type="ECO:0000256" key="1">
    <source>
        <dbReference type="ARBA" id="ARBA00007749"/>
    </source>
</evidence>
<dbReference type="OMA" id="FYYVTES"/>
<evidence type="ECO:0000256" key="4">
    <source>
        <dbReference type="ARBA" id="ARBA00022833"/>
    </source>
</evidence>
<dbReference type="PANTHER" id="PTHR42978:SF5">
    <property type="entry name" value="METALLO-BETA-LACTAMASE DOMAIN-CONTAINING PROTEIN"/>
    <property type="match status" value="1"/>
</dbReference>
<evidence type="ECO:0000256" key="2">
    <source>
        <dbReference type="ARBA" id="ARBA00022723"/>
    </source>
</evidence>
<dbReference type="EMBL" id="KB706872">
    <property type="protein sequence ID" value="EMR65411.1"/>
    <property type="molecule type" value="Genomic_DNA"/>
</dbReference>
<keyword evidence="4" id="KW-0862">Zinc</keyword>
<dbReference type="CDD" id="cd07730">
    <property type="entry name" value="metallo-hydrolase-like_MBL-fold"/>
    <property type="match status" value="1"/>
</dbReference>
<keyword evidence="7" id="KW-1185">Reference proteome</keyword>
<dbReference type="InterPro" id="IPR051013">
    <property type="entry name" value="MBL_superfamily_lactonases"/>
</dbReference>
<accession>M7T6G1</accession>
<evidence type="ECO:0000313" key="7">
    <source>
        <dbReference type="Proteomes" id="UP000012174"/>
    </source>
</evidence>
<proteinExistence type="inferred from homology"/>
<dbReference type="Pfam" id="PF00753">
    <property type="entry name" value="Lactamase_B"/>
    <property type="match status" value="1"/>
</dbReference>
<evidence type="ECO:0000256" key="3">
    <source>
        <dbReference type="ARBA" id="ARBA00022801"/>
    </source>
</evidence>
<dbReference type="AlphaFoldDB" id="M7T6G1"/>
<dbReference type="OrthoDB" id="10250730at2759"/>
<keyword evidence="2" id="KW-0479">Metal-binding</keyword>
<keyword evidence="3" id="KW-0378">Hydrolase</keyword>
<dbReference type="GO" id="GO:0016787">
    <property type="term" value="F:hydrolase activity"/>
    <property type="evidence" value="ECO:0007669"/>
    <property type="project" value="UniProtKB-KW"/>
</dbReference>
<evidence type="ECO:0000259" key="5">
    <source>
        <dbReference type="SMART" id="SM00849"/>
    </source>
</evidence>
<dbReference type="PANTHER" id="PTHR42978">
    <property type="entry name" value="QUORUM-QUENCHING LACTONASE YTNP-RELATED-RELATED"/>
    <property type="match status" value="1"/>
</dbReference>
<dbReference type="InterPro" id="IPR001279">
    <property type="entry name" value="Metallo-B-lactamas"/>
</dbReference>
<dbReference type="Proteomes" id="UP000012174">
    <property type="component" value="Unassembled WGS sequence"/>
</dbReference>
<dbReference type="GO" id="GO:0046872">
    <property type="term" value="F:metal ion binding"/>
    <property type="evidence" value="ECO:0007669"/>
    <property type="project" value="UniProtKB-KW"/>
</dbReference>
<dbReference type="KEGG" id="ela:UCREL1_7613"/>
<protein>
    <submittedName>
        <fullName evidence="6">Putative metallo-beta-lactamase superfamily protein</fullName>
    </submittedName>
</protein>